<dbReference type="SMART" id="SM00645">
    <property type="entry name" value="Pept_C1"/>
    <property type="match status" value="1"/>
</dbReference>
<organism evidence="5 6">
    <name type="scientific">Lolium multiflorum</name>
    <name type="common">Italian ryegrass</name>
    <name type="synonym">Lolium perenne subsp. multiflorum</name>
    <dbReference type="NCBI Taxonomy" id="4521"/>
    <lineage>
        <taxon>Eukaryota</taxon>
        <taxon>Viridiplantae</taxon>
        <taxon>Streptophyta</taxon>
        <taxon>Embryophyta</taxon>
        <taxon>Tracheophyta</taxon>
        <taxon>Spermatophyta</taxon>
        <taxon>Magnoliopsida</taxon>
        <taxon>Liliopsida</taxon>
        <taxon>Poales</taxon>
        <taxon>Poaceae</taxon>
        <taxon>BOP clade</taxon>
        <taxon>Pooideae</taxon>
        <taxon>Poodae</taxon>
        <taxon>Poeae</taxon>
        <taxon>Poeae Chloroplast Group 2 (Poeae type)</taxon>
        <taxon>Loliodinae</taxon>
        <taxon>Loliinae</taxon>
        <taxon>Lolium</taxon>
    </lineage>
</organism>
<dbReference type="AlphaFoldDB" id="A0AAD8RL95"/>
<evidence type="ECO:0000313" key="6">
    <source>
        <dbReference type="Proteomes" id="UP001231189"/>
    </source>
</evidence>
<comment type="similarity">
    <text evidence="1">Belongs to the peptidase C1 family.</text>
</comment>
<dbReference type="PANTHER" id="PTHR12411">
    <property type="entry name" value="CYSTEINE PROTEASE FAMILY C1-RELATED"/>
    <property type="match status" value="1"/>
</dbReference>
<evidence type="ECO:0000313" key="5">
    <source>
        <dbReference type="EMBL" id="KAK1621388.1"/>
    </source>
</evidence>
<feature type="signal peptide" evidence="2">
    <location>
        <begin position="1"/>
        <end position="21"/>
    </location>
</feature>
<gene>
    <name evidence="5" type="ORF">QYE76_026905</name>
</gene>
<comment type="caution">
    <text evidence="5">The sequence shown here is derived from an EMBL/GenBank/DDBJ whole genome shotgun (WGS) entry which is preliminary data.</text>
</comment>
<dbReference type="GO" id="GO:0006508">
    <property type="term" value="P:proteolysis"/>
    <property type="evidence" value="ECO:0007669"/>
    <property type="project" value="InterPro"/>
</dbReference>
<evidence type="ECO:0000256" key="1">
    <source>
        <dbReference type="ARBA" id="ARBA00008455"/>
    </source>
</evidence>
<dbReference type="EMBL" id="JAUUTY010000006">
    <property type="protein sequence ID" value="KAK1621388.1"/>
    <property type="molecule type" value="Genomic_DNA"/>
</dbReference>
<dbReference type="GO" id="GO:0008234">
    <property type="term" value="F:cysteine-type peptidase activity"/>
    <property type="evidence" value="ECO:0007669"/>
    <property type="project" value="InterPro"/>
</dbReference>
<dbReference type="Proteomes" id="UP001231189">
    <property type="component" value="Unassembled WGS sequence"/>
</dbReference>
<dbReference type="Pfam" id="PF00112">
    <property type="entry name" value="Peptidase_C1"/>
    <property type="match status" value="1"/>
</dbReference>
<evidence type="ECO:0000259" key="4">
    <source>
        <dbReference type="SMART" id="SM00848"/>
    </source>
</evidence>
<name>A0AAD8RL95_LOLMU</name>
<proteinExistence type="inferred from homology"/>
<reference evidence="5" key="1">
    <citation type="submission" date="2023-07" db="EMBL/GenBank/DDBJ databases">
        <title>A chromosome-level genome assembly of Lolium multiflorum.</title>
        <authorList>
            <person name="Chen Y."/>
            <person name="Copetti D."/>
            <person name="Kolliker R."/>
            <person name="Studer B."/>
        </authorList>
    </citation>
    <scope>NUCLEOTIDE SEQUENCE</scope>
    <source>
        <strain evidence="5">02402/16</strain>
        <tissue evidence="5">Leaf</tissue>
    </source>
</reference>
<evidence type="ECO:0000259" key="3">
    <source>
        <dbReference type="SMART" id="SM00645"/>
    </source>
</evidence>
<dbReference type="InterPro" id="IPR013201">
    <property type="entry name" value="Prot_inhib_I29"/>
</dbReference>
<feature type="domain" description="Peptidase C1A papain C-terminal" evidence="3">
    <location>
        <begin position="91"/>
        <end position="251"/>
    </location>
</feature>
<evidence type="ECO:0000256" key="2">
    <source>
        <dbReference type="SAM" id="SignalP"/>
    </source>
</evidence>
<dbReference type="InterPro" id="IPR013128">
    <property type="entry name" value="Peptidase_C1A"/>
</dbReference>
<feature type="domain" description="Cathepsin propeptide inhibitor" evidence="4">
    <location>
        <begin position="40"/>
        <end position="85"/>
    </location>
</feature>
<sequence>MARAVLMAAIMAMVMAPAAMAMDFTAADLASENAATWALYHRWSARYSVASDKARRFAVFRHNLLRALNSSSSINHFGDLTDEELAEPTNLPYGVNWAGMGLDGSPPAVSSVKDLHSRGSCEGPAAAAAVEGLHAIQTKTLAISLSEQQIVDCDTSSNGCTNGWGRAAMAHQPVVVTVDASGNAFKKYDGGVFRGPCDNNGGGHQMTAVGYSYNLITHETYWTLKNSWGRNWGEKQRRSYVQVRGATAPPIF</sequence>
<protein>
    <submittedName>
        <fullName evidence="5">Uncharacterized protein</fullName>
    </submittedName>
</protein>
<dbReference type="SUPFAM" id="SSF54001">
    <property type="entry name" value="Cysteine proteinases"/>
    <property type="match status" value="1"/>
</dbReference>
<dbReference type="SMART" id="SM00848">
    <property type="entry name" value="Inhibitor_I29"/>
    <property type="match status" value="1"/>
</dbReference>
<feature type="chain" id="PRO_5042257731" evidence="2">
    <location>
        <begin position="22"/>
        <end position="252"/>
    </location>
</feature>
<keyword evidence="6" id="KW-1185">Reference proteome</keyword>
<accession>A0AAD8RL95</accession>
<dbReference type="InterPro" id="IPR000668">
    <property type="entry name" value="Peptidase_C1A_C"/>
</dbReference>
<dbReference type="Gene3D" id="3.90.70.10">
    <property type="entry name" value="Cysteine proteinases"/>
    <property type="match status" value="2"/>
</dbReference>
<dbReference type="InterPro" id="IPR038765">
    <property type="entry name" value="Papain-like_cys_pep_sf"/>
</dbReference>
<keyword evidence="2" id="KW-0732">Signal</keyword>